<dbReference type="EMBL" id="GGFL01006858">
    <property type="protein sequence ID" value="MBW71036.1"/>
    <property type="molecule type" value="Transcribed_RNA"/>
</dbReference>
<organism evidence="1">
    <name type="scientific">Anopheles darlingi</name>
    <name type="common">Mosquito</name>
    <dbReference type="NCBI Taxonomy" id="43151"/>
    <lineage>
        <taxon>Eukaryota</taxon>
        <taxon>Metazoa</taxon>
        <taxon>Ecdysozoa</taxon>
        <taxon>Arthropoda</taxon>
        <taxon>Hexapoda</taxon>
        <taxon>Insecta</taxon>
        <taxon>Pterygota</taxon>
        <taxon>Neoptera</taxon>
        <taxon>Endopterygota</taxon>
        <taxon>Diptera</taxon>
        <taxon>Nematocera</taxon>
        <taxon>Culicoidea</taxon>
        <taxon>Culicidae</taxon>
        <taxon>Anophelinae</taxon>
        <taxon>Anopheles</taxon>
    </lineage>
</organism>
<dbReference type="AlphaFoldDB" id="A0A2M4D0F8"/>
<evidence type="ECO:0000313" key="1">
    <source>
        <dbReference type="EMBL" id="MBW71036.1"/>
    </source>
</evidence>
<protein>
    <submittedName>
        <fullName evidence="1">Uncharacterized protein</fullName>
    </submittedName>
</protein>
<reference evidence="1" key="1">
    <citation type="submission" date="2018-01" db="EMBL/GenBank/DDBJ databases">
        <title>An insight into the sialome of Amazonian anophelines.</title>
        <authorList>
            <person name="Ribeiro J.M."/>
            <person name="Scarpassa V."/>
            <person name="Calvo E."/>
        </authorList>
    </citation>
    <scope>NUCLEOTIDE SEQUENCE</scope>
</reference>
<sequence length="71" mass="7694">MPAPRALRCTRMLKSPQFSVSIAVAALAPVSAAVVLVHRKRIWMLPVRAFPKICSKPPSSSVPLCRRSIAA</sequence>
<proteinExistence type="predicted"/>
<name>A0A2M4D0F8_ANODA</name>
<accession>A0A2M4D0F8</accession>